<dbReference type="GO" id="GO:0003723">
    <property type="term" value="F:RNA binding"/>
    <property type="evidence" value="ECO:0007669"/>
    <property type="project" value="InterPro"/>
</dbReference>
<dbReference type="PANTHER" id="PTHR43051:SF1">
    <property type="entry name" value="POLYNUCLEOTIDE ADENYLYLTRANSFERASE FAMILY PROTEIN"/>
    <property type="match status" value="1"/>
</dbReference>
<name>X1LGQ4_9ZZZZ</name>
<dbReference type="EMBL" id="BARV01004550">
    <property type="protein sequence ID" value="GAI18313.1"/>
    <property type="molecule type" value="Genomic_DNA"/>
</dbReference>
<accession>X1LGQ4</accession>
<keyword evidence="1" id="KW-0808">Transferase</keyword>
<dbReference type="SUPFAM" id="SSF81301">
    <property type="entry name" value="Nucleotidyltransferase"/>
    <property type="match status" value="1"/>
</dbReference>
<dbReference type="InterPro" id="IPR052191">
    <property type="entry name" value="tRNA_ntf/polyA_polymerase_I"/>
</dbReference>
<organism evidence="3">
    <name type="scientific">marine sediment metagenome</name>
    <dbReference type="NCBI Taxonomy" id="412755"/>
    <lineage>
        <taxon>unclassified sequences</taxon>
        <taxon>metagenomes</taxon>
        <taxon>ecological metagenomes</taxon>
    </lineage>
</organism>
<dbReference type="InterPro" id="IPR002646">
    <property type="entry name" value="PolA_pol_head_dom"/>
</dbReference>
<dbReference type="GO" id="GO:0016779">
    <property type="term" value="F:nucleotidyltransferase activity"/>
    <property type="evidence" value="ECO:0007669"/>
    <property type="project" value="InterPro"/>
</dbReference>
<dbReference type="AlphaFoldDB" id="X1LGQ4"/>
<protein>
    <recommendedName>
        <fullName evidence="2">Poly A polymerase head domain-containing protein</fullName>
    </recommendedName>
</protein>
<reference evidence="3" key="1">
    <citation type="journal article" date="2014" name="Front. Microbiol.">
        <title>High frequency of phylogenetically diverse reductive dehalogenase-homologous genes in deep subseafloor sedimentary metagenomes.</title>
        <authorList>
            <person name="Kawai M."/>
            <person name="Futagami T."/>
            <person name="Toyoda A."/>
            <person name="Takaki Y."/>
            <person name="Nishi S."/>
            <person name="Hori S."/>
            <person name="Arai W."/>
            <person name="Tsubouchi T."/>
            <person name="Morono Y."/>
            <person name="Uchiyama I."/>
            <person name="Ito T."/>
            <person name="Fujiyama A."/>
            <person name="Inagaki F."/>
            <person name="Takami H."/>
        </authorList>
    </citation>
    <scope>NUCLEOTIDE SEQUENCE</scope>
    <source>
        <strain evidence="3">Expedition CK06-06</strain>
    </source>
</reference>
<proteinExistence type="predicted"/>
<sequence length="65" mass="7110">MNPAPKEVKFVIDQLKKAGFEAYIVGGCVRDLLLGVTPEDWDVATNAKPGEIGKIFLRSFSDNIS</sequence>
<dbReference type="Pfam" id="PF01743">
    <property type="entry name" value="PolyA_pol"/>
    <property type="match status" value="1"/>
</dbReference>
<dbReference type="GO" id="GO:0006396">
    <property type="term" value="P:RNA processing"/>
    <property type="evidence" value="ECO:0007669"/>
    <property type="project" value="InterPro"/>
</dbReference>
<gene>
    <name evidence="3" type="ORF">S06H3_10021</name>
</gene>
<evidence type="ECO:0000313" key="3">
    <source>
        <dbReference type="EMBL" id="GAI18313.1"/>
    </source>
</evidence>
<feature type="domain" description="Poly A polymerase head" evidence="2">
    <location>
        <begin position="22"/>
        <end position="62"/>
    </location>
</feature>
<dbReference type="PANTHER" id="PTHR43051">
    <property type="entry name" value="POLYNUCLEOTIDE ADENYLYLTRANSFERASE FAMILY PROTEIN"/>
    <property type="match status" value="1"/>
</dbReference>
<evidence type="ECO:0000256" key="1">
    <source>
        <dbReference type="ARBA" id="ARBA00022679"/>
    </source>
</evidence>
<dbReference type="InterPro" id="IPR043519">
    <property type="entry name" value="NT_sf"/>
</dbReference>
<evidence type="ECO:0000259" key="2">
    <source>
        <dbReference type="Pfam" id="PF01743"/>
    </source>
</evidence>
<dbReference type="Gene3D" id="3.30.460.10">
    <property type="entry name" value="Beta Polymerase, domain 2"/>
    <property type="match status" value="1"/>
</dbReference>
<comment type="caution">
    <text evidence="3">The sequence shown here is derived from an EMBL/GenBank/DDBJ whole genome shotgun (WGS) entry which is preliminary data.</text>
</comment>